<dbReference type="AlphaFoldDB" id="A0A1X0SG04"/>
<reference evidence="2 3" key="1">
    <citation type="journal article" date="2016" name="Proc. Natl. Acad. Sci. U.S.A.">
        <title>Lipid metabolic changes in an early divergent fungus govern the establishment of a mutualistic symbiosis with endobacteria.</title>
        <authorList>
            <person name="Lastovetsky O.A."/>
            <person name="Gaspar M.L."/>
            <person name="Mondo S.J."/>
            <person name="LaButti K.M."/>
            <person name="Sandor L."/>
            <person name="Grigoriev I.V."/>
            <person name="Henry S.A."/>
            <person name="Pawlowska T.E."/>
        </authorList>
    </citation>
    <scope>NUCLEOTIDE SEQUENCE [LARGE SCALE GENOMIC DNA]</scope>
    <source>
        <strain evidence="2 3">ATCC 11559</strain>
    </source>
</reference>
<evidence type="ECO:0000313" key="3">
    <source>
        <dbReference type="Proteomes" id="UP000242381"/>
    </source>
</evidence>
<evidence type="ECO:0000313" key="2">
    <source>
        <dbReference type="EMBL" id="ORE23098.1"/>
    </source>
</evidence>
<name>A0A1X0SG04_RHIZD</name>
<feature type="non-terminal residue" evidence="2">
    <location>
        <position position="93"/>
    </location>
</feature>
<sequence>MMPKSIPDPLSFLLNLLPMKDPIPFRPLSHELSVGQLYALFSVNMITSITVSTYLFRRLTSDKDFLAQLSLPSPSPSHQCVLRLTPFTLSKAL</sequence>
<keyword evidence="1" id="KW-0812">Transmembrane</keyword>
<keyword evidence="1" id="KW-1133">Transmembrane helix</keyword>
<dbReference type="EMBL" id="KV921260">
    <property type="protein sequence ID" value="ORE23098.1"/>
    <property type="molecule type" value="Genomic_DNA"/>
</dbReference>
<proteinExistence type="predicted"/>
<dbReference type="Proteomes" id="UP000242381">
    <property type="component" value="Unassembled WGS sequence"/>
</dbReference>
<protein>
    <submittedName>
        <fullName evidence="2">Uncharacterized protein</fullName>
    </submittedName>
</protein>
<evidence type="ECO:0000256" key="1">
    <source>
        <dbReference type="SAM" id="Phobius"/>
    </source>
</evidence>
<keyword evidence="1" id="KW-0472">Membrane</keyword>
<accession>A0A1X0SG04</accession>
<organism evidence="2 3">
    <name type="scientific">Rhizopus microsporus</name>
    <dbReference type="NCBI Taxonomy" id="58291"/>
    <lineage>
        <taxon>Eukaryota</taxon>
        <taxon>Fungi</taxon>
        <taxon>Fungi incertae sedis</taxon>
        <taxon>Mucoromycota</taxon>
        <taxon>Mucoromycotina</taxon>
        <taxon>Mucoromycetes</taxon>
        <taxon>Mucorales</taxon>
        <taxon>Mucorineae</taxon>
        <taxon>Rhizopodaceae</taxon>
        <taxon>Rhizopus</taxon>
    </lineage>
</organism>
<feature type="transmembrane region" description="Helical" evidence="1">
    <location>
        <begin position="37"/>
        <end position="56"/>
    </location>
</feature>
<gene>
    <name evidence="2" type="ORF">BCV71DRAFT_278734</name>
</gene>